<dbReference type="Proteomes" id="UP000187735">
    <property type="component" value="Chromosome"/>
</dbReference>
<keyword evidence="1" id="KW-0472">Membrane</keyword>
<dbReference type="AlphaFoldDB" id="A0A1P8WKQ9"/>
<dbReference type="STRING" id="1891926.Fuma_04285"/>
<gene>
    <name evidence="3" type="ORF">Fuma_04285</name>
</gene>
<accession>A0A1P8WKQ9</accession>
<sequence>MLRNAFYLALRSLWWYRGRAITIVLCLALTLWLPITVRLLLNQFRTDIVSRAESTPLVIGAKGSRIDLALLALYFDTIPPDATTMAEANYIQDTGFATAMPVHVAYRTQSINNQDGVPIVGTTLEYFEFRDLYLAEGNGLAMLGDCVVGSNVASRMNLKPGDKILSAPKNAFNLAGDYPLRMNITGVLAKSNSPDDDVVFIDLKTAWIIDGIGHGHQELAHESVDDGMLLEKSETSVTASAAVLPFTEITADNIDSFHLHGREETFPISAVIANPHSRKDQTLLLGRYASARTETAQCVKPAGVVHDLLNIVFRVERLVWLSSILSAFVTALLLGLVLLLSIRLRAAEMQTMHKLGCSRATIVSLIGTEIFLMTLAGILLALSAAWLSKLAAADWLRSLLF</sequence>
<dbReference type="KEGG" id="fmr:Fuma_04285"/>
<dbReference type="RefSeq" id="WP_083732219.1">
    <property type="nucleotide sequence ID" value="NZ_CP017641.1"/>
</dbReference>
<dbReference type="PANTHER" id="PTHR30572:SF4">
    <property type="entry name" value="ABC TRANSPORTER PERMEASE YTRF"/>
    <property type="match status" value="1"/>
</dbReference>
<keyword evidence="4" id="KW-1185">Reference proteome</keyword>
<dbReference type="InterPro" id="IPR050250">
    <property type="entry name" value="Macrolide_Exporter_MacB"/>
</dbReference>
<feature type="transmembrane region" description="Helical" evidence="1">
    <location>
        <begin position="362"/>
        <end position="387"/>
    </location>
</feature>
<evidence type="ECO:0000259" key="2">
    <source>
        <dbReference type="Pfam" id="PF12704"/>
    </source>
</evidence>
<dbReference type="EMBL" id="CP017641">
    <property type="protein sequence ID" value="APZ94652.1"/>
    <property type="molecule type" value="Genomic_DNA"/>
</dbReference>
<keyword evidence="1" id="KW-1133">Transmembrane helix</keyword>
<evidence type="ECO:0000313" key="4">
    <source>
        <dbReference type="Proteomes" id="UP000187735"/>
    </source>
</evidence>
<protein>
    <submittedName>
        <fullName evidence="3">MacB-like periplasmic core domain protein</fullName>
    </submittedName>
</protein>
<feature type="transmembrane region" description="Helical" evidence="1">
    <location>
        <begin position="318"/>
        <end position="342"/>
    </location>
</feature>
<dbReference type="OrthoDB" id="9784014at2"/>
<dbReference type="GO" id="GO:0005886">
    <property type="term" value="C:plasma membrane"/>
    <property type="evidence" value="ECO:0007669"/>
    <property type="project" value="TreeGrafter"/>
</dbReference>
<name>A0A1P8WKQ9_9PLAN</name>
<dbReference type="InterPro" id="IPR025857">
    <property type="entry name" value="MacB_PCD"/>
</dbReference>
<feature type="domain" description="MacB-like periplasmic core" evidence="2">
    <location>
        <begin position="43"/>
        <end position="207"/>
    </location>
</feature>
<reference evidence="3 4" key="1">
    <citation type="journal article" date="2016" name="Front. Microbiol.">
        <title>Fuerstia marisgermanicae gen. nov., sp. nov., an Unusual Member of the Phylum Planctomycetes from the German Wadden Sea.</title>
        <authorList>
            <person name="Kohn T."/>
            <person name="Heuer A."/>
            <person name="Jogler M."/>
            <person name="Vollmers J."/>
            <person name="Boedeker C."/>
            <person name="Bunk B."/>
            <person name="Rast P."/>
            <person name="Borchert D."/>
            <person name="Glockner I."/>
            <person name="Freese H.M."/>
            <person name="Klenk H.P."/>
            <person name="Overmann J."/>
            <person name="Kaster A.K."/>
            <person name="Rohde M."/>
            <person name="Wiegand S."/>
            <person name="Jogler C."/>
        </authorList>
    </citation>
    <scope>NUCLEOTIDE SEQUENCE [LARGE SCALE GENOMIC DNA]</scope>
    <source>
        <strain evidence="3 4">NH11</strain>
    </source>
</reference>
<evidence type="ECO:0000256" key="1">
    <source>
        <dbReference type="SAM" id="Phobius"/>
    </source>
</evidence>
<keyword evidence="1" id="KW-0812">Transmembrane</keyword>
<dbReference type="Pfam" id="PF12704">
    <property type="entry name" value="MacB_PCD"/>
    <property type="match status" value="1"/>
</dbReference>
<proteinExistence type="predicted"/>
<organism evidence="3 4">
    <name type="scientific">Fuerstiella marisgermanici</name>
    <dbReference type="NCBI Taxonomy" id="1891926"/>
    <lineage>
        <taxon>Bacteria</taxon>
        <taxon>Pseudomonadati</taxon>
        <taxon>Planctomycetota</taxon>
        <taxon>Planctomycetia</taxon>
        <taxon>Planctomycetales</taxon>
        <taxon>Planctomycetaceae</taxon>
        <taxon>Fuerstiella</taxon>
    </lineage>
</organism>
<feature type="transmembrane region" description="Helical" evidence="1">
    <location>
        <begin position="20"/>
        <end position="41"/>
    </location>
</feature>
<dbReference type="GO" id="GO:0022857">
    <property type="term" value="F:transmembrane transporter activity"/>
    <property type="evidence" value="ECO:0007669"/>
    <property type="project" value="TreeGrafter"/>
</dbReference>
<evidence type="ECO:0000313" key="3">
    <source>
        <dbReference type="EMBL" id="APZ94652.1"/>
    </source>
</evidence>
<dbReference type="PANTHER" id="PTHR30572">
    <property type="entry name" value="MEMBRANE COMPONENT OF TRANSPORTER-RELATED"/>
    <property type="match status" value="1"/>
</dbReference>